<dbReference type="Proteomes" id="UP000003980">
    <property type="component" value="Unassembled WGS sequence"/>
</dbReference>
<dbReference type="OrthoDB" id="42697at2157"/>
<dbReference type="EMBL" id="JH597761">
    <property type="protein sequence ID" value="EHP70423.1"/>
    <property type="molecule type" value="Genomic_DNA"/>
</dbReference>
<dbReference type="AlphaFoldDB" id="H2C2F2"/>
<dbReference type="PANTHER" id="PTHR40730:SF3">
    <property type="entry name" value="HTH CRO_C1-TYPE DOMAIN-CONTAINING PROTEIN"/>
    <property type="match status" value="1"/>
</dbReference>
<keyword evidence="2" id="KW-1185">Reference proteome</keyword>
<organism evidence="1 2">
    <name type="scientific">Metallosphaera yellowstonensis MK1</name>
    <dbReference type="NCBI Taxonomy" id="671065"/>
    <lineage>
        <taxon>Archaea</taxon>
        <taxon>Thermoproteota</taxon>
        <taxon>Thermoprotei</taxon>
        <taxon>Sulfolobales</taxon>
        <taxon>Sulfolobaceae</taxon>
        <taxon>Metallosphaera</taxon>
    </lineage>
</organism>
<dbReference type="HOGENOM" id="CLU_133047_2_1_2"/>
<protein>
    <submittedName>
        <fullName evidence="1">Putative transcriptional regulator</fullName>
    </submittedName>
</protein>
<dbReference type="PANTHER" id="PTHR40730">
    <property type="entry name" value="TRANSCRIPTIONAL REGULATOR PROTEIN-LIKE PROTEIN"/>
    <property type="match status" value="1"/>
</dbReference>
<evidence type="ECO:0000313" key="1">
    <source>
        <dbReference type="EMBL" id="EHP70423.1"/>
    </source>
</evidence>
<name>H2C2F2_9CREN</name>
<dbReference type="STRING" id="671065.MetMK1DRAFT_00009250"/>
<sequence>MKDGSSKLLVPCEVAMRDIIPSIKAILVKEIVSQGLSQFKAASLLGLTPAEASYYLRGKRANTPYKHVLESDPEFMEVVRNFAVKLTNNEVVNMCPLCSLARKKLRLQDYSCPYEW</sequence>
<evidence type="ECO:0000313" key="2">
    <source>
        <dbReference type="Proteomes" id="UP000003980"/>
    </source>
</evidence>
<reference evidence="1 2" key="1">
    <citation type="submission" date="2012-01" db="EMBL/GenBank/DDBJ databases">
        <title>Improved High-Quality Draft sequence of Metallosphaera yellowstonensis MK1.</title>
        <authorList>
            <consortium name="US DOE Joint Genome Institute"/>
            <person name="Lucas S."/>
            <person name="Han J."/>
            <person name="Cheng J.-F."/>
            <person name="Goodwin L."/>
            <person name="Pitluck S."/>
            <person name="Peters L."/>
            <person name="Teshima H."/>
            <person name="Detter J.C."/>
            <person name="Han C."/>
            <person name="Tapia R."/>
            <person name="Land M."/>
            <person name="Hauser L."/>
            <person name="Kyrpides N."/>
            <person name="Kozubal M."/>
            <person name="Macur R.E."/>
            <person name="Jay Z."/>
            <person name="Inskeep W."/>
            <person name="Woyke T."/>
        </authorList>
    </citation>
    <scope>NUCLEOTIDE SEQUENCE [LARGE SCALE GENOMIC DNA]</scope>
    <source>
        <strain evidence="1 2">MK1</strain>
    </source>
</reference>
<accession>H2C2F2</accession>
<dbReference type="RefSeq" id="WP_009071166.1">
    <property type="nucleotide sequence ID" value="NZ_JH597761.1"/>
</dbReference>
<dbReference type="eggNOG" id="arCOG00017">
    <property type="taxonomic scope" value="Archaea"/>
</dbReference>
<gene>
    <name evidence="1" type="ORF">MetMK1DRAFT_00009250</name>
</gene>
<proteinExistence type="predicted"/>